<organism evidence="2 3">
    <name type="scientific">Anabaena cylindrica (strain ATCC 27899 / PCC 7122)</name>
    <dbReference type="NCBI Taxonomy" id="272123"/>
    <lineage>
        <taxon>Bacteria</taxon>
        <taxon>Bacillati</taxon>
        <taxon>Cyanobacteriota</taxon>
        <taxon>Cyanophyceae</taxon>
        <taxon>Nostocales</taxon>
        <taxon>Nostocaceae</taxon>
        <taxon>Anabaena</taxon>
    </lineage>
</organism>
<feature type="transmembrane region" description="Helical" evidence="1">
    <location>
        <begin position="60"/>
        <end position="78"/>
    </location>
</feature>
<evidence type="ECO:0000313" key="2">
    <source>
        <dbReference type="EMBL" id="AFZ59862.1"/>
    </source>
</evidence>
<keyword evidence="1" id="KW-1133">Transmembrane helix</keyword>
<evidence type="ECO:0000256" key="1">
    <source>
        <dbReference type="SAM" id="Phobius"/>
    </source>
</evidence>
<evidence type="ECO:0000313" key="3">
    <source>
        <dbReference type="Proteomes" id="UP000010474"/>
    </source>
</evidence>
<protein>
    <recommendedName>
        <fullName evidence="4">DUF5357 domain-containing protein</fullName>
    </recommendedName>
</protein>
<dbReference type="Proteomes" id="UP000010474">
    <property type="component" value="Chromosome"/>
</dbReference>
<keyword evidence="1" id="KW-0812">Transmembrane</keyword>
<feature type="transmembrane region" description="Helical" evidence="1">
    <location>
        <begin position="154"/>
        <end position="174"/>
    </location>
</feature>
<dbReference type="KEGG" id="acy:Anacy_4507"/>
<accession>K9ZMU6</accession>
<dbReference type="Pfam" id="PF17310">
    <property type="entry name" value="DUF5357"/>
    <property type="match status" value="1"/>
</dbReference>
<feature type="transmembrane region" description="Helical" evidence="1">
    <location>
        <begin position="117"/>
        <end position="134"/>
    </location>
</feature>
<dbReference type="EMBL" id="CP003659">
    <property type="protein sequence ID" value="AFZ59862.1"/>
    <property type="molecule type" value="Genomic_DNA"/>
</dbReference>
<dbReference type="STRING" id="272123.Anacy_4507"/>
<dbReference type="AlphaFoldDB" id="K9ZMU6"/>
<keyword evidence="1" id="KW-0472">Membrane</keyword>
<dbReference type="eggNOG" id="ENOG502ZXWV">
    <property type="taxonomic scope" value="Bacteria"/>
</dbReference>
<dbReference type="PATRIC" id="fig|272123.3.peg.4908"/>
<feature type="transmembrane region" description="Helical" evidence="1">
    <location>
        <begin position="34"/>
        <end position="53"/>
    </location>
</feature>
<feature type="transmembrane region" description="Helical" evidence="1">
    <location>
        <begin position="84"/>
        <end position="105"/>
    </location>
</feature>
<sequence length="337" mass="38406">MNSSLFFKEVTLIFKFIQDLFLGVQKLLMPPKAFSWQTFIYLSVFSWGTSYFALGFIKDIIALTGWLFLIAGTAWYTTDDPLRVPGTFMPVGALITGLLVSVFAFGHQVNVVTPRTIVLWPTIAAIITAIPEFFAGTGTQAKAAIPKLETRQKIIVLIAWSMLISCWLQFYFVIDKWLKEYPSLSVDNFQRSTFVIRLEPKTEKPKNGETILNKIQPLIEEEIVTKPWAEVERWLLEANKEVGNLGNRMIDKNLVKYKEQKLWSVEPRVVNIESGYRLDILSIWKGPSSNSRGFYIQKSCRIQPIASVNQPENKNAVAGIECDRINRFYLGSPPPQQ</sequence>
<reference evidence="3" key="1">
    <citation type="journal article" date="2013" name="Proc. Natl. Acad. Sci. U.S.A.">
        <title>Improving the coverage of the cyanobacterial phylum using diversity-driven genome sequencing.</title>
        <authorList>
            <person name="Shih P.M."/>
            <person name="Wu D."/>
            <person name="Latifi A."/>
            <person name="Axen S.D."/>
            <person name="Fewer D.P."/>
            <person name="Talla E."/>
            <person name="Calteau A."/>
            <person name="Cai F."/>
            <person name="Tandeau de Marsac N."/>
            <person name="Rippka R."/>
            <person name="Herdman M."/>
            <person name="Sivonen K."/>
            <person name="Coursin T."/>
            <person name="Laurent T."/>
            <person name="Goodwin L."/>
            <person name="Nolan M."/>
            <person name="Davenport K.W."/>
            <person name="Han C.S."/>
            <person name="Rubin E.M."/>
            <person name="Eisen J.A."/>
            <person name="Woyke T."/>
            <person name="Gugger M."/>
            <person name="Kerfeld C.A."/>
        </authorList>
    </citation>
    <scope>NUCLEOTIDE SEQUENCE [LARGE SCALE GENOMIC DNA]</scope>
    <source>
        <strain evidence="3">ATCC 27899 / PCC 7122</strain>
    </source>
</reference>
<evidence type="ECO:0008006" key="4">
    <source>
        <dbReference type="Google" id="ProtNLM"/>
    </source>
</evidence>
<dbReference type="InterPro" id="IPR020360">
    <property type="entry name" value="Uncharacterised_alr2393"/>
</dbReference>
<dbReference type="HOGENOM" id="CLU_808182_0_0_3"/>
<keyword evidence="3" id="KW-1185">Reference proteome</keyword>
<gene>
    <name evidence="2" type="ordered locus">Anacy_4507</name>
</gene>
<proteinExistence type="predicted"/>
<dbReference type="OrthoDB" id="527058at2"/>
<dbReference type="RefSeq" id="WP_015216478.1">
    <property type="nucleotide sequence ID" value="NC_019771.1"/>
</dbReference>
<dbReference type="NCBIfam" id="NF037953">
    <property type="entry name" value="frad"/>
    <property type="match status" value="1"/>
</dbReference>
<name>K9ZMU6_ANACC</name>